<feature type="repeat" description="WD" evidence="4">
    <location>
        <begin position="272"/>
        <end position="294"/>
    </location>
</feature>
<dbReference type="Proteomes" id="UP001318860">
    <property type="component" value="Unassembled WGS sequence"/>
</dbReference>
<dbReference type="InterPro" id="IPR001680">
    <property type="entry name" value="WD40_rpt"/>
</dbReference>
<comment type="caution">
    <text evidence="5">The sequence shown here is derived from an EMBL/GenBank/DDBJ whole genome shotgun (WGS) entry which is preliminary data.</text>
</comment>
<dbReference type="PANTHER" id="PTHR44675">
    <property type="entry name" value="PAK1 INTERACTING PROTEIN 1"/>
    <property type="match status" value="1"/>
</dbReference>
<dbReference type="SMART" id="SM00320">
    <property type="entry name" value="WD40"/>
    <property type="match status" value="5"/>
</dbReference>
<dbReference type="SUPFAM" id="SSF50978">
    <property type="entry name" value="WD40 repeat-like"/>
    <property type="match status" value="1"/>
</dbReference>
<keyword evidence="6" id="KW-1185">Reference proteome</keyword>
<dbReference type="EMBL" id="JABTTQ020000009">
    <property type="protein sequence ID" value="KAK6150083.1"/>
    <property type="molecule type" value="Genomic_DNA"/>
</dbReference>
<dbReference type="PANTHER" id="PTHR44675:SF1">
    <property type="entry name" value="P21-ACTIVATED PROTEIN KINASE-INTERACTING PROTEIN 1"/>
    <property type="match status" value="1"/>
</dbReference>
<keyword evidence="3" id="KW-0677">Repeat</keyword>
<proteinExistence type="predicted"/>
<dbReference type="InterPro" id="IPR051959">
    <property type="entry name" value="PAK1-Kinase_Regulator"/>
</dbReference>
<dbReference type="Gene3D" id="2.130.10.10">
    <property type="entry name" value="YVTN repeat-like/Quinoprotein amine dehydrogenase"/>
    <property type="match status" value="2"/>
</dbReference>
<accession>A0ABR0WRE6</accession>
<organism evidence="5 6">
    <name type="scientific">Rehmannia glutinosa</name>
    <name type="common">Chinese foxglove</name>
    <dbReference type="NCBI Taxonomy" id="99300"/>
    <lineage>
        <taxon>Eukaryota</taxon>
        <taxon>Viridiplantae</taxon>
        <taxon>Streptophyta</taxon>
        <taxon>Embryophyta</taxon>
        <taxon>Tracheophyta</taxon>
        <taxon>Spermatophyta</taxon>
        <taxon>Magnoliopsida</taxon>
        <taxon>eudicotyledons</taxon>
        <taxon>Gunneridae</taxon>
        <taxon>Pentapetalae</taxon>
        <taxon>asterids</taxon>
        <taxon>lamiids</taxon>
        <taxon>Lamiales</taxon>
        <taxon>Orobanchaceae</taxon>
        <taxon>Rehmannieae</taxon>
        <taxon>Rehmannia</taxon>
    </lineage>
</organism>
<dbReference type="InterPro" id="IPR015943">
    <property type="entry name" value="WD40/YVTN_repeat-like_dom_sf"/>
</dbReference>
<reference evidence="5 6" key="1">
    <citation type="journal article" date="2021" name="Comput. Struct. Biotechnol. J.">
        <title>De novo genome assembly of the potent medicinal plant Rehmannia glutinosa using nanopore technology.</title>
        <authorList>
            <person name="Ma L."/>
            <person name="Dong C."/>
            <person name="Song C."/>
            <person name="Wang X."/>
            <person name="Zheng X."/>
            <person name="Niu Y."/>
            <person name="Chen S."/>
            <person name="Feng W."/>
        </authorList>
    </citation>
    <scope>NUCLEOTIDE SEQUENCE [LARGE SCALE GENOMIC DNA]</scope>
    <source>
        <strain evidence="5">DH-2019</strain>
    </source>
</reference>
<dbReference type="PROSITE" id="PS50082">
    <property type="entry name" value="WD_REPEATS_2"/>
    <property type="match status" value="3"/>
</dbReference>
<sequence length="338" mass="36418">MSLVAGSYERFIWGYRLKSRKHPNSLALTPLFSFPSHLSTIKTVAVAGSAAVSGGNDDTIKIYDLSSSAEIGSLQHSSSITSLSFFSPPSLSSFPRNLLAGDAEGLLSIYDADPFVHLKSLKVHKKAVNSLSVHPSGKLALTVGHDECLAMVNLVRGRRSFYCKLGKEASIVQFDETGQNFFMVVDEKIGVHESEDAKLIFELDNKKRVLCAVPGRNGILFTGGEDRNITAWDTASGKVAYSIEDAHAARIKGIVVLSKSSADSGEEDPYIVASGSSDGVIRVWDTRMANKEKPNPLAEANTKSRLTCLAGSSLRSLKRPWLEMLNADENPGAAAVES</sequence>
<dbReference type="PROSITE" id="PS00678">
    <property type="entry name" value="WD_REPEATS_1"/>
    <property type="match status" value="1"/>
</dbReference>
<dbReference type="InterPro" id="IPR020472">
    <property type="entry name" value="WD40_PAC1"/>
</dbReference>
<evidence type="ECO:0000256" key="1">
    <source>
        <dbReference type="ARBA" id="ARBA00022517"/>
    </source>
</evidence>
<name>A0ABR0WRE6_REHGL</name>
<keyword evidence="2 4" id="KW-0853">WD repeat</keyword>
<dbReference type="InterPro" id="IPR019775">
    <property type="entry name" value="WD40_repeat_CS"/>
</dbReference>
<feature type="repeat" description="WD" evidence="4">
    <location>
        <begin position="220"/>
        <end position="242"/>
    </location>
</feature>
<dbReference type="Pfam" id="PF00400">
    <property type="entry name" value="WD40"/>
    <property type="match status" value="3"/>
</dbReference>
<gene>
    <name evidence="5" type="ORF">DH2020_017608</name>
</gene>
<evidence type="ECO:0000313" key="5">
    <source>
        <dbReference type="EMBL" id="KAK6150083.1"/>
    </source>
</evidence>
<evidence type="ECO:0000256" key="4">
    <source>
        <dbReference type="PROSITE-ProRule" id="PRU00221"/>
    </source>
</evidence>
<evidence type="ECO:0008006" key="7">
    <source>
        <dbReference type="Google" id="ProtNLM"/>
    </source>
</evidence>
<evidence type="ECO:0000256" key="2">
    <source>
        <dbReference type="ARBA" id="ARBA00022574"/>
    </source>
</evidence>
<evidence type="ECO:0000256" key="3">
    <source>
        <dbReference type="ARBA" id="ARBA00022737"/>
    </source>
</evidence>
<dbReference type="InterPro" id="IPR036322">
    <property type="entry name" value="WD40_repeat_dom_sf"/>
</dbReference>
<dbReference type="PRINTS" id="PR00320">
    <property type="entry name" value="GPROTEINBRPT"/>
</dbReference>
<keyword evidence="1" id="KW-0690">Ribosome biogenesis</keyword>
<protein>
    <recommendedName>
        <fullName evidence="7">P21-activated protein kinase-interacting protein 1-like</fullName>
    </recommendedName>
</protein>
<evidence type="ECO:0000313" key="6">
    <source>
        <dbReference type="Proteomes" id="UP001318860"/>
    </source>
</evidence>
<feature type="repeat" description="WD" evidence="4">
    <location>
        <begin position="34"/>
        <end position="73"/>
    </location>
</feature>